<dbReference type="KEGG" id="bsd:BLASA_3282"/>
<evidence type="ECO:0000313" key="2">
    <source>
        <dbReference type="EMBL" id="CCG04150.1"/>
    </source>
</evidence>
<keyword evidence="3" id="KW-1185">Reference proteome</keyword>
<dbReference type="Proteomes" id="UP000007517">
    <property type="component" value="Chromosome"/>
</dbReference>
<sequence length="88" mass="9153">MPKGVRAPSTKTTSRSEWNLGSPRNSTPPGRGRAGVESPSVTGRPRQLPREGPGCCGHGPATAEGGPLRCRATGAQDDALEFICNPNE</sequence>
<feature type="compositionally biased region" description="Polar residues" evidence="1">
    <location>
        <begin position="9"/>
        <end position="28"/>
    </location>
</feature>
<dbReference type="AlphaFoldDB" id="H6RR70"/>
<evidence type="ECO:0000256" key="1">
    <source>
        <dbReference type="SAM" id="MobiDB-lite"/>
    </source>
</evidence>
<reference evidence="2 3" key="1">
    <citation type="journal article" date="2012" name="J. Bacteriol.">
        <title>Genome Sequence of Blastococcus saxobsidens DD2, a Stone-Inhabiting Bacterium.</title>
        <authorList>
            <person name="Chouaia B."/>
            <person name="Crotti E."/>
            <person name="Brusetti L."/>
            <person name="Daffonchio D."/>
            <person name="Essoussi I."/>
            <person name="Nouioui I."/>
            <person name="Sbissi I."/>
            <person name="Ghodhbane-Gtari F."/>
            <person name="Gtari M."/>
            <person name="Vacherie B."/>
            <person name="Barbe V."/>
            <person name="Medigue C."/>
            <person name="Gury J."/>
            <person name="Pujic P."/>
            <person name="Normand P."/>
        </authorList>
    </citation>
    <scope>NUCLEOTIDE SEQUENCE [LARGE SCALE GENOMIC DNA]</scope>
    <source>
        <strain evidence="2 3">DD2</strain>
    </source>
</reference>
<name>H6RR70_BLASD</name>
<organism evidence="2 3">
    <name type="scientific">Blastococcus saxobsidens (strain DD2)</name>
    <dbReference type="NCBI Taxonomy" id="1146883"/>
    <lineage>
        <taxon>Bacteria</taxon>
        <taxon>Bacillati</taxon>
        <taxon>Actinomycetota</taxon>
        <taxon>Actinomycetes</taxon>
        <taxon>Geodermatophilales</taxon>
        <taxon>Geodermatophilaceae</taxon>
        <taxon>Blastococcus</taxon>
    </lineage>
</organism>
<reference evidence="3" key="2">
    <citation type="submission" date="2012-02" db="EMBL/GenBank/DDBJ databases">
        <title>Complete genome sequence of Blastococcus saxobsidens strain DD2.</title>
        <authorList>
            <person name="Genoscope."/>
        </authorList>
    </citation>
    <scope>NUCLEOTIDE SEQUENCE [LARGE SCALE GENOMIC DNA]</scope>
    <source>
        <strain evidence="3">DD2</strain>
    </source>
</reference>
<dbReference type="STRING" id="1146883.BLASA_3282"/>
<dbReference type="HOGENOM" id="CLU_2462938_0_0_11"/>
<accession>H6RR70</accession>
<protein>
    <submittedName>
        <fullName evidence="2">Uncharacterized protein</fullName>
    </submittedName>
</protein>
<gene>
    <name evidence="2" type="ordered locus">BLASA_3282</name>
</gene>
<feature type="region of interest" description="Disordered" evidence="1">
    <location>
        <begin position="1"/>
        <end position="67"/>
    </location>
</feature>
<evidence type="ECO:0000313" key="3">
    <source>
        <dbReference type="Proteomes" id="UP000007517"/>
    </source>
</evidence>
<proteinExistence type="predicted"/>
<dbReference type="EMBL" id="FO117623">
    <property type="protein sequence ID" value="CCG04150.1"/>
    <property type="molecule type" value="Genomic_DNA"/>
</dbReference>